<evidence type="ECO:0000313" key="1">
    <source>
        <dbReference type="EMBL" id="KAK7331564.1"/>
    </source>
</evidence>
<name>A0AAN9QDV9_PHACN</name>
<protein>
    <submittedName>
        <fullName evidence="1">Uncharacterized protein</fullName>
    </submittedName>
</protein>
<comment type="caution">
    <text evidence="1">The sequence shown here is derived from an EMBL/GenBank/DDBJ whole genome shotgun (WGS) entry which is preliminary data.</text>
</comment>
<dbReference type="Proteomes" id="UP001374584">
    <property type="component" value="Unassembled WGS sequence"/>
</dbReference>
<organism evidence="1 2">
    <name type="scientific">Phaseolus coccineus</name>
    <name type="common">Scarlet runner bean</name>
    <name type="synonym">Phaseolus multiflorus</name>
    <dbReference type="NCBI Taxonomy" id="3886"/>
    <lineage>
        <taxon>Eukaryota</taxon>
        <taxon>Viridiplantae</taxon>
        <taxon>Streptophyta</taxon>
        <taxon>Embryophyta</taxon>
        <taxon>Tracheophyta</taxon>
        <taxon>Spermatophyta</taxon>
        <taxon>Magnoliopsida</taxon>
        <taxon>eudicotyledons</taxon>
        <taxon>Gunneridae</taxon>
        <taxon>Pentapetalae</taxon>
        <taxon>rosids</taxon>
        <taxon>fabids</taxon>
        <taxon>Fabales</taxon>
        <taxon>Fabaceae</taxon>
        <taxon>Papilionoideae</taxon>
        <taxon>50 kb inversion clade</taxon>
        <taxon>NPAAA clade</taxon>
        <taxon>indigoferoid/millettioid clade</taxon>
        <taxon>Phaseoleae</taxon>
        <taxon>Phaseolus</taxon>
    </lineage>
</organism>
<evidence type="ECO:0000313" key="2">
    <source>
        <dbReference type="Proteomes" id="UP001374584"/>
    </source>
</evidence>
<dbReference type="EMBL" id="JAYMYR010000011">
    <property type="protein sequence ID" value="KAK7331564.1"/>
    <property type="molecule type" value="Genomic_DNA"/>
</dbReference>
<accession>A0AAN9QDV9</accession>
<proteinExistence type="predicted"/>
<reference evidence="1 2" key="1">
    <citation type="submission" date="2024-01" db="EMBL/GenBank/DDBJ databases">
        <title>The genomes of 5 underutilized Papilionoideae crops provide insights into root nodulation and disease resistanc.</title>
        <authorList>
            <person name="Jiang F."/>
        </authorList>
    </citation>
    <scope>NUCLEOTIDE SEQUENCE [LARGE SCALE GENOMIC DNA]</scope>
    <source>
        <strain evidence="1">JINMINGXINNONG_FW02</strain>
        <tissue evidence="1">Leaves</tissue>
    </source>
</reference>
<sequence length="129" mass="14349">MLLFKPLKLQKLLFETTVPHDFPHPLPISCTALSATSKCCSPTTMNSVVLPSKPILLLFKLNTTTKLSDTITLQTTSTTYTLKLGECVWMFLVISYTSVLAAVLNRPADSRSYGQRCYCVFLCQHKGQS</sequence>
<gene>
    <name evidence="1" type="ORF">VNO80_28300</name>
</gene>
<keyword evidence="2" id="KW-1185">Reference proteome</keyword>
<dbReference type="AlphaFoldDB" id="A0AAN9QDV9"/>